<keyword evidence="1" id="KW-0472">Membrane</keyword>
<keyword evidence="3" id="KW-1185">Reference proteome</keyword>
<proteinExistence type="predicted"/>
<feature type="transmembrane region" description="Helical" evidence="1">
    <location>
        <begin position="21"/>
        <end position="38"/>
    </location>
</feature>
<reference evidence="3" key="1">
    <citation type="submission" date="2016-10" db="EMBL/GenBank/DDBJ databases">
        <authorList>
            <person name="Varghese N."/>
            <person name="Submissions S."/>
        </authorList>
    </citation>
    <scope>NUCLEOTIDE SEQUENCE [LARGE SCALE GENOMIC DNA]</scope>
    <source>
        <strain evidence="3">DSM 15282</strain>
    </source>
</reference>
<keyword evidence="1" id="KW-0812">Transmembrane</keyword>
<sequence length="322" mass="37221">MPDTKKSSSGISPKKLSNLKVVVLCVAAATTFWILNALNKDDYTTIVDYPIEFSFNQEKFMAVRPLPKSVEIEISGNGWDLLRKYFNFNNNPYVIELSNPTSRNFILTADIKRGISEFISPTQLVSLVRDSLEYEIDRIQTVKLQPELDSLSYSLAKNYRLLEKPIFEPSQVTVVGPSSIIDLFEGKFPVQLKENRLNKDLEKTVKLEVGENIQQFITIKDEVIQVKLDLVAFLEGNKRLKVKKINFPRTVSLEEEDPLIMMYYLVDERKTQELKEMEFEAILDYSKRNRQDSTISVQINPLPSYLDQVRVEPPQLRLKYEP</sequence>
<dbReference type="AlphaFoldDB" id="A0A1I5ESM7"/>
<dbReference type="STRING" id="226506.SAMN04488519_10446"/>
<gene>
    <name evidence="2" type="ORF">SAMN04488519_10446</name>
</gene>
<keyword evidence="1" id="KW-1133">Transmembrane helix</keyword>
<dbReference type="Proteomes" id="UP000199564">
    <property type="component" value="Unassembled WGS sequence"/>
</dbReference>
<evidence type="ECO:0000313" key="3">
    <source>
        <dbReference type="Proteomes" id="UP000199564"/>
    </source>
</evidence>
<organism evidence="2 3">
    <name type="scientific">Algoriphagus ornithinivorans</name>
    <dbReference type="NCBI Taxonomy" id="226506"/>
    <lineage>
        <taxon>Bacteria</taxon>
        <taxon>Pseudomonadati</taxon>
        <taxon>Bacteroidota</taxon>
        <taxon>Cytophagia</taxon>
        <taxon>Cytophagales</taxon>
        <taxon>Cyclobacteriaceae</taxon>
        <taxon>Algoriphagus</taxon>
    </lineage>
</organism>
<name>A0A1I5ESM7_9BACT</name>
<dbReference type="Gene3D" id="2.170.120.40">
    <property type="entry name" value="YbbR-like domain"/>
    <property type="match status" value="1"/>
</dbReference>
<evidence type="ECO:0008006" key="4">
    <source>
        <dbReference type="Google" id="ProtNLM"/>
    </source>
</evidence>
<protein>
    <recommendedName>
        <fullName evidence="4">YbbR-like protein</fullName>
    </recommendedName>
</protein>
<evidence type="ECO:0000313" key="2">
    <source>
        <dbReference type="EMBL" id="SFO14467.1"/>
    </source>
</evidence>
<accession>A0A1I5ESM7</accession>
<evidence type="ECO:0000256" key="1">
    <source>
        <dbReference type="SAM" id="Phobius"/>
    </source>
</evidence>
<dbReference type="EMBL" id="FOVW01000004">
    <property type="protein sequence ID" value="SFO14467.1"/>
    <property type="molecule type" value="Genomic_DNA"/>
</dbReference>
<dbReference type="RefSeq" id="WP_091652195.1">
    <property type="nucleotide sequence ID" value="NZ_FOVW01000004.1"/>
</dbReference>